<dbReference type="Pfam" id="PF00577">
    <property type="entry name" value="Usher"/>
    <property type="match status" value="1"/>
</dbReference>
<dbReference type="Gene3D" id="2.60.40.3110">
    <property type="match status" value="1"/>
</dbReference>
<dbReference type="Gene3D" id="2.60.40.2070">
    <property type="match status" value="1"/>
</dbReference>
<evidence type="ECO:0000313" key="11">
    <source>
        <dbReference type="EMBL" id="NIF24733.1"/>
    </source>
</evidence>
<feature type="domain" description="PapC-like C-terminal" evidence="9">
    <location>
        <begin position="755"/>
        <end position="810"/>
    </location>
</feature>
<dbReference type="Pfam" id="PF13954">
    <property type="entry name" value="PapC_N"/>
    <property type="match status" value="1"/>
</dbReference>
<accession>A0ABX0RJ34</accession>
<comment type="caution">
    <text evidence="11">The sequence shown here is derived from an EMBL/GenBank/DDBJ whole genome shotgun (WGS) entry which is preliminary data.</text>
</comment>
<evidence type="ECO:0000256" key="6">
    <source>
        <dbReference type="ARBA" id="ARBA00022729"/>
    </source>
</evidence>
<dbReference type="InterPro" id="IPR000015">
    <property type="entry name" value="Fimb_usher"/>
</dbReference>
<sequence length="846" mass="93914">MGHAVTAHALLIIKIIFLLAVFTKNNISAKEIEFNMDVLDVKDKENIDLSVFSSAGFILPGEYMMVVQINTVELPEQVVHYFSPDHAGQQSIPCITPALVEQFGLKSAIKKTLSWQQGEQCLEFESIPGVVAVGSLATSKLTVSVPRMYLEYHSNEWDPPSRWDEGISGILADYNLNFNSSHPDQAKPSYMLGGNGVVGLNTGPWRVRAEWQGRIDHTTGNNKNSDQQFVWTRYYMSRAVPDWHSRFELGEMVTTSSLFENFRFLGFNLRTDQSMLPPGLRGYAPEVSGVAKTNARVVLRQQGRIIYETQVAAGAFHIQELNEAVSGRIHVQIEESDGSRQDYEVDTASVPYLTRPGQVRYNFASGQISTFGHQVDGPEFAAADISWGINNGWSAYSGSVLSKDYQSVTLGFGRDLLMFGALSFDTTQSNASIPMAGRLKGSSYRLSYAKRFEDYSSQINFAGYRFSEENFLSTTDYLRSIRTGDVRHNSKQLYTVTFNKQFERWNMSSFLNWSHQTYWDREATDRYEISAAHHFDFAKLRNVSASLSAYRSLYDKKEENGIYVSLSLPWGKNSAVSYNAASTDGKGDQRASFVSRNNARDNYQVSVGQSSPGGYLSGYYSHEGDKSLITANASYQQAKYSAFGLSAQGGLTLTSQGGALHRTSLPGSARLLVDTDGVADVPVRSFGSNTNSNVWGKAVISDINHYHRSRARVDLDALNDNTEVMRSVVQATLTEGAIGYRKFTVLSGSKGMAVLRMVNGEYPPFGAQVRNNRQQQTGMIAEQGTVYLSGLRPGEIMYVEWNGDVGCSITIPGNLPALNQDSLFLPCLLPDEGMKHRAEHFMIQEG</sequence>
<comment type="similarity">
    <text evidence="2">Belongs to the fimbrial export usher family.</text>
</comment>
<keyword evidence="8" id="KW-0998">Cell outer membrane</keyword>
<evidence type="ECO:0000256" key="3">
    <source>
        <dbReference type="ARBA" id="ARBA00022448"/>
    </source>
</evidence>
<dbReference type="PANTHER" id="PTHR30451">
    <property type="entry name" value="OUTER MEMBRANE USHER PROTEIN"/>
    <property type="match status" value="1"/>
</dbReference>
<comment type="subcellular location">
    <subcellularLocation>
        <location evidence="1">Cell outer membrane</location>
        <topology evidence="1">Multi-pass membrane protein</topology>
    </subcellularLocation>
</comment>
<keyword evidence="6" id="KW-0732">Signal</keyword>
<evidence type="ECO:0000259" key="9">
    <source>
        <dbReference type="Pfam" id="PF13953"/>
    </source>
</evidence>
<evidence type="ECO:0000256" key="1">
    <source>
        <dbReference type="ARBA" id="ARBA00004571"/>
    </source>
</evidence>
<dbReference type="Pfam" id="PF13953">
    <property type="entry name" value="PapC_C"/>
    <property type="match status" value="1"/>
</dbReference>
<dbReference type="EMBL" id="VWXF01000021">
    <property type="protein sequence ID" value="NIF24733.1"/>
    <property type="molecule type" value="Genomic_DNA"/>
</dbReference>
<reference evidence="11 12" key="1">
    <citation type="journal article" date="2019" name="bioRxiv">
        <title>Bacteria contribute to plant secondary compound degradation in a generalist herbivore system.</title>
        <authorList>
            <person name="Francoeur C.B."/>
            <person name="Khadempour L."/>
            <person name="Moreira-Soto R.D."/>
            <person name="Gotting K."/>
            <person name="Book A.J."/>
            <person name="Pinto-Tomas A.A."/>
            <person name="Keefover-Ring K."/>
            <person name="Currie C.R."/>
        </authorList>
    </citation>
    <scope>NUCLEOTIDE SEQUENCE [LARGE SCALE GENOMIC DNA]</scope>
    <source>
        <strain evidence="11">Acro-835</strain>
    </source>
</reference>
<evidence type="ECO:0000313" key="12">
    <source>
        <dbReference type="Proteomes" id="UP001515683"/>
    </source>
</evidence>
<dbReference type="PANTHER" id="PTHR30451:SF10">
    <property type="entry name" value="OUTER MEMBRANE USHER PROTEIN YFCU-RELATED"/>
    <property type="match status" value="1"/>
</dbReference>
<gene>
    <name evidence="11" type="ORF">F3J40_24495</name>
</gene>
<dbReference type="InterPro" id="IPR042186">
    <property type="entry name" value="FimD_plug_dom"/>
</dbReference>
<evidence type="ECO:0000256" key="4">
    <source>
        <dbReference type="ARBA" id="ARBA00022452"/>
    </source>
</evidence>
<keyword evidence="3" id="KW-0813">Transport</keyword>
<organism evidence="11 12">
    <name type="scientific">Candidatus Pantoea multigeneris</name>
    <dbReference type="NCBI Taxonomy" id="2608357"/>
    <lineage>
        <taxon>Bacteria</taxon>
        <taxon>Pseudomonadati</taxon>
        <taxon>Pseudomonadota</taxon>
        <taxon>Gammaproteobacteria</taxon>
        <taxon>Enterobacterales</taxon>
        <taxon>Erwiniaceae</taxon>
        <taxon>Pantoea</taxon>
    </lineage>
</organism>
<keyword evidence="7" id="KW-0472">Membrane</keyword>
<evidence type="ECO:0000256" key="5">
    <source>
        <dbReference type="ARBA" id="ARBA00022692"/>
    </source>
</evidence>
<evidence type="ECO:0000256" key="7">
    <source>
        <dbReference type="ARBA" id="ARBA00023136"/>
    </source>
</evidence>
<keyword evidence="12" id="KW-1185">Reference proteome</keyword>
<proteinExistence type="inferred from homology"/>
<dbReference type="InterPro" id="IPR025885">
    <property type="entry name" value="PapC_N"/>
</dbReference>
<evidence type="ECO:0000259" key="10">
    <source>
        <dbReference type="Pfam" id="PF13954"/>
    </source>
</evidence>
<protein>
    <submittedName>
        <fullName evidence="11">Fimbria/pilus outer membrane usher protein</fullName>
    </submittedName>
</protein>
<dbReference type="Proteomes" id="UP001515683">
    <property type="component" value="Unassembled WGS sequence"/>
</dbReference>
<keyword evidence="4" id="KW-1134">Transmembrane beta strand</keyword>
<keyword evidence="5" id="KW-0812">Transmembrane</keyword>
<dbReference type="Gene3D" id="3.10.20.410">
    <property type="match status" value="1"/>
</dbReference>
<dbReference type="InterPro" id="IPR043142">
    <property type="entry name" value="PapC-like_C_sf"/>
</dbReference>
<evidence type="ECO:0000256" key="2">
    <source>
        <dbReference type="ARBA" id="ARBA00008064"/>
    </source>
</evidence>
<dbReference type="InterPro" id="IPR025949">
    <property type="entry name" value="PapC-like_C"/>
</dbReference>
<evidence type="ECO:0000256" key="8">
    <source>
        <dbReference type="ARBA" id="ARBA00023237"/>
    </source>
</evidence>
<dbReference type="Gene3D" id="2.60.40.2610">
    <property type="entry name" value="Outer membrane usher protein FimD, plug domain"/>
    <property type="match status" value="1"/>
</dbReference>
<dbReference type="InterPro" id="IPR037224">
    <property type="entry name" value="PapC_N_sf"/>
</dbReference>
<dbReference type="SUPFAM" id="SSF141729">
    <property type="entry name" value="FimD N-terminal domain-like"/>
    <property type="match status" value="1"/>
</dbReference>
<feature type="domain" description="PapC N-terminal" evidence="10">
    <location>
        <begin position="33"/>
        <end position="177"/>
    </location>
</feature>
<name>A0ABX0RJ34_9GAMM</name>